<dbReference type="AlphaFoldDB" id="A0A498H0J5"/>
<protein>
    <submittedName>
        <fullName evidence="1">Uncharacterized protein</fullName>
    </submittedName>
</protein>
<organism evidence="1 2">
    <name type="scientific">Methanoculleus taiwanensis</name>
    <dbReference type="NCBI Taxonomy" id="1550565"/>
    <lineage>
        <taxon>Archaea</taxon>
        <taxon>Methanobacteriati</taxon>
        <taxon>Methanobacteriota</taxon>
        <taxon>Stenosarchaea group</taxon>
        <taxon>Methanomicrobia</taxon>
        <taxon>Methanomicrobiales</taxon>
        <taxon>Methanomicrobiaceae</taxon>
        <taxon>Methanoculleus</taxon>
    </lineage>
</organism>
<sequence length="64" mass="7199">MTCVNQKITLEERIQYQLLLRALTAAMTLTGTAGYHVGPVRQNCFEESVLLNRRTGFMVVQAVN</sequence>
<proteinExistence type="predicted"/>
<comment type="caution">
    <text evidence="1">The sequence shown here is derived from an EMBL/GenBank/DDBJ whole genome shotgun (WGS) entry which is preliminary data.</text>
</comment>
<keyword evidence="2" id="KW-1185">Reference proteome</keyword>
<dbReference type="EMBL" id="LHQS01000002">
    <property type="protein sequence ID" value="RXE56322.1"/>
    <property type="molecule type" value="Genomic_DNA"/>
</dbReference>
<dbReference type="Proteomes" id="UP000290932">
    <property type="component" value="Unassembled WGS sequence"/>
</dbReference>
<gene>
    <name evidence="1" type="ORF">ABH15_09420</name>
</gene>
<name>A0A498H0J5_9EURY</name>
<reference evidence="1 2" key="1">
    <citation type="journal article" date="2015" name="Int. J. Syst. Evol. Microbiol.">
        <title>Methanoculleus taiwanensis sp. nov., a methanogen isolated from deep marine sediment at the deformation front area near Taiwan.</title>
        <authorList>
            <person name="Weng C.Y."/>
            <person name="Chen S.C."/>
            <person name="Lai M.C."/>
            <person name="Wu S.Y."/>
            <person name="Lin S."/>
            <person name="Yang T.F."/>
            <person name="Chen P.C."/>
        </authorList>
    </citation>
    <scope>NUCLEOTIDE SEQUENCE [LARGE SCALE GENOMIC DNA]</scope>
    <source>
        <strain evidence="1 2">CYW4</strain>
    </source>
</reference>
<evidence type="ECO:0000313" key="1">
    <source>
        <dbReference type="EMBL" id="RXE56322.1"/>
    </source>
</evidence>
<evidence type="ECO:0000313" key="2">
    <source>
        <dbReference type="Proteomes" id="UP000290932"/>
    </source>
</evidence>
<accession>A0A498H0J5</accession>